<dbReference type="KEGG" id="ttr:Tter_2804"/>
<dbReference type="CDD" id="cd04647">
    <property type="entry name" value="LbH_MAT_like"/>
    <property type="match status" value="1"/>
</dbReference>
<evidence type="ECO:0000256" key="1">
    <source>
        <dbReference type="ARBA" id="ARBA00022679"/>
    </source>
</evidence>
<evidence type="ECO:0000313" key="3">
    <source>
        <dbReference type="EMBL" id="ACZ43688.1"/>
    </source>
</evidence>
<dbReference type="AlphaFoldDB" id="D1CIW8"/>
<dbReference type="Gene3D" id="2.160.10.10">
    <property type="entry name" value="Hexapeptide repeat proteins"/>
    <property type="match status" value="1"/>
</dbReference>
<gene>
    <name evidence="3" type="ordered locus">Tter_2804</name>
</gene>
<evidence type="ECO:0000313" key="4">
    <source>
        <dbReference type="Proteomes" id="UP000000323"/>
    </source>
</evidence>
<dbReference type="InterPro" id="IPR001451">
    <property type="entry name" value="Hexapep"/>
</dbReference>
<name>D1CIW8_THET1</name>
<reference evidence="4" key="1">
    <citation type="journal article" date="2010" name="Stand. Genomic Sci.">
        <title>Complete genome sequence of 'Thermobaculum terrenum' type strain (YNP1).</title>
        <authorList>
            <person name="Kiss H."/>
            <person name="Cleland D."/>
            <person name="Lapidus A."/>
            <person name="Lucas S."/>
            <person name="Glavina Del Rio T."/>
            <person name="Nolan M."/>
            <person name="Tice H."/>
            <person name="Han C."/>
            <person name="Goodwin L."/>
            <person name="Pitluck S."/>
            <person name="Liolios K."/>
            <person name="Ivanova N."/>
            <person name="Mavromatis K."/>
            <person name="Ovchinnikova G."/>
            <person name="Pati A."/>
            <person name="Chen A."/>
            <person name="Palaniappan K."/>
            <person name="Land M."/>
            <person name="Hauser L."/>
            <person name="Chang Y."/>
            <person name="Jeffries C."/>
            <person name="Lu M."/>
            <person name="Brettin T."/>
            <person name="Detter J."/>
            <person name="Goker M."/>
            <person name="Tindall B."/>
            <person name="Beck B."/>
            <person name="McDermott T."/>
            <person name="Woyke T."/>
            <person name="Bristow J."/>
            <person name="Eisen J."/>
            <person name="Markowitz V."/>
            <person name="Hugenholtz P."/>
            <person name="Kyrpides N."/>
            <person name="Klenk H."/>
            <person name="Cheng J."/>
        </authorList>
    </citation>
    <scope>NUCLEOTIDE SEQUENCE [LARGE SCALE GENOMIC DNA]</scope>
    <source>
        <strain evidence="4">ATCC BAA-798 / YNP1</strain>
    </source>
</reference>
<dbReference type="PANTHER" id="PTHR23416:SF76">
    <property type="entry name" value="ZN(II)2CYS6 TRANSCRIPTION FACTOR (EUROFUNG)"/>
    <property type="match status" value="1"/>
</dbReference>
<dbReference type="PROSITE" id="PS00101">
    <property type="entry name" value="HEXAPEP_TRANSFERASES"/>
    <property type="match status" value="1"/>
</dbReference>
<keyword evidence="1 3" id="KW-0808">Transferase</keyword>
<proteinExistence type="predicted"/>
<dbReference type="InterPro" id="IPR018357">
    <property type="entry name" value="Hexapep_transf_CS"/>
</dbReference>
<evidence type="ECO:0000256" key="2">
    <source>
        <dbReference type="ARBA" id="ARBA00022737"/>
    </source>
</evidence>
<dbReference type="Proteomes" id="UP000000323">
    <property type="component" value="Chromosome 2"/>
</dbReference>
<dbReference type="Pfam" id="PF14602">
    <property type="entry name" value="Hexapep_2"/>
    <property type="match status" value="1"/>
</dbReference>
<accession>D1CIW8</accession>
<dbReference type="EMBL" id="CP001826">
    <property type="protein sequence ID" value="ACZ43688.1"/>
    <property type="molecule type" value="Genomic_DNA"/>
</dbReference>
<dbReference type="InterPro" id="IPR051159">
    <property type="entry name" value="Hexapeptide_acetyltransf"/>
</dbReference>
<dbReference type="InterPro" id="IPR011004">
    <property type="entry name" value="Trimer_LpxA-like_sf"/>
</dbReference>
<keyword evidence="2" id="KW-0677">Repeat</keyword>
<protein>
    <submittedName>
        <fullName evidence="3">Acetyltransferase (Isoleucine patch superfamily)-like protein</fullName>
    </submittedName>
</protein>
<dbReference type="eggNOG" id="COG0110">
    <property type="taxonomic scope" value="Bacteria"/>
</dbReference>
<dbReference type="HOGENOM" id="CLU_051638_12_2_0"/>
<dbReference type="SUPFAM" id="SSF51161">
    <property type="entry name" value="Trimeric LpxA-like enzymes"/>
    <property type="match status" value="1"/>
</dbReference>
<dbReference type="GO" id="GO:0008374">
    <property type="term" value="F:O-acyltransferase activity"/>
    <property type="evidence" value="ECO:0007669"/>
    <property type="project" value="TreeGrafter"/>
</dbReference>
<dbReference type="PANTHER" id="PTHR23416">
    <property type="entry name" value="SIALIC ACID SYNTHASE-RELATED"/>
    <property type="match status" value="1"/>
</dbReference>
<sequence>MGKNVRIMGKPRFGSEPYLISIGNNVTISHDVAFLTHDGATWVFRRQPEYRGLMRFGRIDIEDDCFIGARAILMPGIRIGRRAIVGAGAAVTRSVPPNTVVAGLPARHICSTDEYIERALGRCCRYPEEVLRDRRKLKEVLLQELAPVEEAGAQISGF</sequence>
<keyword evidence="4" id="KW-1185">Reference proteome</keyword>
<organism evidence="3 4">
    <name type="scientific">Thermobaculum terrenum (strain ATCC BAA-798 / CCMEE 7001 / YNP1)</name>
    <dbReference type="NCBI Taxonomy" id="525904"/>
    <lineage>
        <taxon>Bacteria</taxon>
        <taxon>Bacillati</taxon>
        <taxon>Chloroflexota</taxon>
        <taxon>Chloroflexia</taxon>
        <taxon>Candidatus Thermobaculales</taxon>
        <taxon>Candidatus Thermobaculaceae</taxon>
        <taxon>Thermobaculum</taxon>
    </lineage>
</organism>
<dbReference type="STRING" id="525904.Tter_2804"/>